<dbReference type="GO" id="GO:0043190">
    <property type="term" value="C:ATP-binding cassette (ABC) transporter complex"/>
    <property type="evidence" value="ECO:0007669"/>
    <property type="project" value="InterPro"/>
</dbReference>
<feature type="domain" description="ABC-type glycine betaine transport system substrate-binding" evidence="2">
    <location>
        <begin position="48"/>
        <end position="328"/>
    </location>
</feature>
<dbReference type="AlphaFoldDB" id="A0A226WSC3"/>
<accession>A0A226WSC3</accession>
<dbReference type="Gene3D" id="3.40.190.10">
    <property type="entry name" value="Periplasmic binding protein-like II"/>
    <property type="match status" value="1"/>
</dbReference>
<protein>
    <submittedName>
        <fullName evidence="3">L-proline glycine betaine binding ABC transporter protein ProX</fullName>
    </submittedName>
</protein>
<dbReference type="OrthoDB" id="9787902at2"/>
<dbReference type="Pfam" id="PF04069">
    <property type="entry name" value="OpuAC"/>
    <property type="match status" value="1"/>
</dbReference>
<evidence type="ECO:0000259" key="2">
    <source>
        <dbReference type="Pfam" id="PF04069"/>
    </source>
</evidence>
<dbReference type="InterPro" id="IPR007210">
    <property type="entry name" value="ABC_Gly_betaine_transp_sub-bd"/>
</dbReference>
<dbReference type="GO" id="GO:0022857">
    <property type="term" value="F:transmembrane transporter activity"/>
    <property type="evidence" value="ECO:0007669"/>
    <property type="project" value="InterPro"/>
</dbReference>
<organism evidence="3 4">
    <name type="scientific">Caballeronia sordidicola</name>
    <name type="common">Burkholderia sordidicola</name>
    <dbReference type="NCBI Taxonomy" id="196367"/>
    <lineage>
        <taxon>Bacteria</taxon>
        <taxon>Pseudomonadati</taxon>
        <taxon>Pseudomonadota</taxon>
        <taxon>Betaproteobacteria</taxon>
        <taxon>Burkholderiales</taxon>
        <taxon>Burkholderiaceae</taxon>
        <taxon>Caballeronia</taxon>
    </lineage>
</organism>
<feature type="chain" id="PRO_5013234547" evidence="1">
    <location>
        <begin position="29"/>
        <end position="345"/>
    </location>
</feature>
<comment type="caution">
    <text evidence="3">The sequence shown here is derived from an EMBL/GenBank/DDBJ whole genome shotgun (WGS) entry which is preliminary data.</text>
</comment>
<dbReference type="NCBIfam" id="NF008334">
    <property type="entry name" value="PRK11119.1"/>
    <property type="match status" value="1"/>
</dbReference>
<feature type="signal peptide" evidence="1">
    <location>
        <begin position="1"/>
        <end position="28"/>
    </location>
</feature>
<dbReference type="Proteomes" id="UP000214720">
    <property type="component" value="Unassembled WGS sequence"/>
</dbReference>
<proteinExistence type="predicted"/>
<evidence type="ECO:0000256" key="1">
    <source>
        <dbReference type="SAM" id="SignalP"/>
    </source>
</evidence>
<dbReference type="SUPFAM" id="SSF53850">
    <property type="entry name" value="Periplasmic binding protein-like II"/>
    <property type="match status" value="1"/>
</dbReference>
<keyword evidence="1" id="KW-0732">Signal</keyword>
<gene>
    <name evidence="3" type="ORF">BSU04_36500</name>
</gene>
<dbReference type="Gene3D" id="3.40.190.100">
    <property type="entry name" value="Glycine betaine-binding periplasmic protein, domain 2"/>
    <property type="match status" value="1"/>
</dbReference>
<evidence type="ECO:0000313" key="3">
    <source>
        <dbReference type="EMBL" id="OXC73697.1"/>
    </source>
</evidence>
<name>A0A226WSC3_CABSO</name>
<dbReference type="EMBL" id="MTHB01000246">
    <property type="protein sequence ID" value="OXC73697.1"/>
    <property type="molecule type" value="Genomic_DNA"/>
</dbReference>
<reference evidence="4" key="1">
    <citation type="submission" date="2017-01" db="EMBL/GenBank/DDBJ databases">
        <title>Genome Analysis of Deinococcus marmoris KOPRI26562.</title>
        <authorList>
            <person name="Kim J.H."/>
            <person name="Oh H.-M."/>
        </authorList>
    </citation>
    <scope>NUCLEOTIDE SEQUENCE [LARGE SCALE GENOMIC DNA]</scope>
    <source>
        <strain evidence="4">PAMC 26633</strain>
    </source>
</reference>
<sequence>MKTFKWGVVAAVVAATFILSMATTPAFADTLPGSGKTVRYVQADSLGANYIADQIVARAMKALGYDIKLSTMNITLFFAAVAQGDVDLSTDVNLPQREPEFRAVEKQAEIIGTGFIAGGGVNGYLIDRKTALAHNITSLEQMKDPKIASLFGEDGKAQLISCDPGWSCAEVVNYQLKKFGLTQNVHVVSGKYEALMIDAVSRIKSGSPAFFYAWSPSWVTSGLVPGKDVVWLPVPEDALPPKMPNTGSALVKGVVGCAGGADPCHMAMASWIAGSVASRAFIAANPGIKALIQQIKFSPALWADWELAISKEPSSPGLFGRLADQWLATNKPQFDQWVATARAAH</sequence>
<evidence type="ECO:0000313" key="4">
    <source>
        <dbReference type="Proteomes" id="UP000214720"/>
    </source>
</evidence>
<dbReference type="RefSeq" id="WP_089164786.1">
    <property type="nucleotide sequence ID" value="NZ_MTHB01000246.1"/>
</dbReference>